<keyword evidence="1" id="KW-1185">Reference proteome</keyword>
<sequence length="176" mass="19997">MVSDDFSFPKITNPLPQLTSLPSLWRVTSLVYPEYGDNEEDVDSQVLGLQRKSFSIACLSEREANKRESDDPEKMDMLWEEFNEELKRVSSSSSRKDARVVSSRGSGTGIFAEPSRESSLELYNGQAQARAHASKMTKTGIGSGMIYHKRQSKSMLTVMKTLKKMFYLRNLVWVKN</sequence>
<dbReference type="PANTHER" id="PTHR34666">
    <property type="entry name" value="EXPRESSED PROTEIN"/>
    <property type="match status" value="1"/>
</dbReference>
<evidence type="ECO:0000313" key="2">
    <source>
        <dbReference type="RefSeq" id="XP_022774074.1"/>
    </source>
</evidence>
<dbReference type="OrthoDB" id="1917400at2759"/>
<evidence type="ECO:0000313" key="1">
    <source>
        <dbReference type="Proteomes" id="UP000515121"/>
    </source>
</evidence>
<accession>A0A6P6BAF2</accession>
<dbReference type="GeneID" id="111316369"/>
<dbReference type="PANTHER" id="PTHR34666:SF1">
    <property type="entry name" value="OS02G0554800 PROTEIN"/>
    <property type="match status" value="1"/>
</dbReference>
<proteinExistence type="predicted"/>
<dbReference type="AlphaFoldDB" id="A0A6P6BAF2"/>
<gene>
    <name evidence="2" type="primary">LOC111316369</name>
</gene>
<protein>
    <submittedName>
        <fullName evidence="2">Uncharacterized protein LOC111316369</fullName>
    </submittedName>
</protein>
<organism evidence="1 2">
    <name type="scientific">Durio zibethinus</name>
    <name type="common">Durian</name>
    <dbReference type="NCBI Taxonomy" id="66656"/>
    <lineage>
        <taxon>Eukaryota</taxon>
        <taxon>Viridiplantae</taxon>
        <taxon>Streptophyta</taxon>
        <taxon>Embryophyta</taxon>
        <taxon>Tracheophyta</taxon>
        <taxon>Spermatophyta</taxon>
        <taxon>Magnoliopsida</taxon>
        <taxon>eudicotyledons</taxon>
        <taxon>Gunneridae</taxon>
        <taxon>Pentapetalae</taxon>
        <taxon>rosids</taxon>
        <taxon>malvids</taxon>
        <taxon>Malvales</taxon>
        <taxon>Malvaceae</taxon>
        <taxon>Helicteroideae</taxon>
        <taxon>Durio</taxon>
    </lineage>
</organism>
<name>A0A6P6BAF2_DURZI</name>
<reference evidence="2" key="1">
    <citation type="submission" date="2025-08" db="UniProtKB">
        <authorList>
            <consortium name="RefSeq"/>
        </authorList>
    </citation>
    <scope>IDENTIFICATION</scope>
    <source>
        <tissue evidence="2">Fruit stalk</tissue>
    </source>
</reference>
<dbReference type="Proteomes" id="UP000515121">
    <property type="component" value="Unplaced"/>
</dbReference>
<dbReference type="RefSeq" id="XP_022774074.1">
    <property type="nucleotide sequence ID" value="XM_022918339.1"/>
</dbReference>
<dbReference type="KEGG" id="dzi:111316369"/>